<dbReference type="InterPro" id="IPR017871">
    <property type="entry name" value="ABC_transporter-like_CS"/>
</dbReference>
<accession>A0A6J6Z8X2</accession>
<dbReference type="GO" id="GO:0015833">
    <property type="term" value="P:peptide transport"/>
    <property type="evidence" value="ECO:0007669"/>
    <property type="project" value="InterPro"/>
</dbReference>
<organism evidence="8">
    <name type="scientific">freshwater metagenome</name>
    <dbReference type="NCBI Taxonomy" id="449393"/>
    <lineage>
        <taxon>unclassified sequences</taxon>
        <taxon>metagenomes</taxon>
        <taxon>ecological metagenomes</taxon>
    </lineage>
</organism>
<dbReference type="PROSITE" id="PS50893">
    <property type="entry name" value="ABC_TRANSPORTER_2"/>
    <property type="match status" value="1"/>
</dbReference>
<dbReference type="InterPro" id="IPR050388">
    <property type="entry name" value="ABC_Ni/Peptide_Import"/>
</dbReference>
<dbReference type="Pfam" id="PF08352">
    <property type="entry name" value="oligo_HPY"/>
    <property type="match status" value="1"/>
</dbReference>
<proteinExistence type="predicted"/>
<dbReference type="GO" id="GO:0005524">
    <property type="term" value="F:ATP binding"/>
    <property type="evidence" value="ECO:0007669"/>
    <property type="project" value="UniProtKB-KW"/>
</dbReference>
<dbReference type="FunFam" id="3.40.50.300:FF:000016">
    <property type="entry name" value="Oligopeptide ABC transporter ATP-binding component"/>
    <property type="match status" value="1"/>
</dbReference>
<dbReference type="EMBL" id="CAFABG010000001">
    <property type="protein sequence ID" value="CAB4817929.1"/>
    <property type="molecule type" value="Genomic_DNA"/>
</dbReference>
<feature type="domain" description="ABC transporter" evidence="7">
    <location>
        <begin position="4"/>
        <end position="253"/>
    </location>
</feature>
<dbReference type="Pfam" id="PF00005">
    <property type="entry name" value="ABC_tran"/>
    <property type="match status" value="1"/>
</dbReference>
<name>A0A6J6Z8X2_9ZZZZ</name>
<dbReference type="SUPFAM" id="SSF52540">
    <property type="entry name" value="P-loop containing nucleoside triphosphate hydrolases"/>
    <property type="match status" value="1"/>
</dbReference>
<dbReference type="Gene3D" id="3.40.50.300">
    <property type="entry name" value="P-loop containing nucleotide triphosphate hydrolases"/>
    <property type="match status" value="1"/>
</dbReference>
<dbReference type="GO" id="GO:0016887">
    <property type="term" value="F:ATP hydrolysis activity"/>
    <property type="evidence" value="ECO:0007669"/>
    <property type="project" value="InterPro"/>
</dbReference>
<dbReference type="PROSITE" id="PS00211">
    <property type="entry name" value="ABC_TRANSPORTER_1"/>
    <property type="match status" value="1"/>
</dbReference>
<evidence type="ECO:0000259" key="7">
    <source>
        <dbReference type="PROSITE" id="PS50893"/>
    </source>
</evidence>
<evidence type="ECO:0000256" key="3">
    <source>
        <dbReference type="ARBA" id="ARBA00022475"/>
    </source>
</evidence>
<dbReference type="SMART" id="SM00382">
    <property type="entry name" value="AAA"/>
    <property type="match status" value="1"/>
</dbReference>
<keyword evidence="2" id="KW-0813">Transport</keyword>
<evidence type="ECO:0000256" key="2">
    <source>
        <dbReference type="ARBA" id="ARBA00022448"/>
    </source>
</evidence>
<evidence type="ECO:0000256" key="4">
    <source>
        <dbReference type="ARBA" id="ARBA00022741"/>
    </source>
</evidence>
<keyword evidence="6" id="KW-0472">Membrane</keyword>
<dbReference type="InterPro" id="IPR003593">
    <property type="entry name" value="AAA+_ATPase"/>
</dbReference>
<dbReference type="NCBIfam" id="TIGR01727">
    <property type="entry name" value="oligo_HPY"/>
    <property type="match status" value="1"/>
</dbReference>
<dbReference type="AlphaFoldDB" id="A0A6J6Z8X2"/>
<keyword evidence="5" id="KW-0067">ATP-binding</keyword>
<reference evidence="8" key="1">
    <citation type="submission" date="2020-05" db="EMBL/GenBank/DDBJ databases">
        <authorList>
            <person name="Chiriac C."/>
            <person name="Salcher M."/>
            <person name="Ghai R."/>
            <person name="Kavagutti S V."/>
        </authorList>
    </citation>
    <scope>NUCLEOTIDE SEQUENCE</scope>
</reference>
<evidence type="ECO:0000256" key="5">
    <source>
        <dbReference type="ARBA" id="ARBA00022840"/>
    </source>
</evidence>
<dbReference type="GO" id="GO:0005886">
    <property type="term" value="C:plasma membrane"/>
    <property type="evidence" value="ECO:0007669"/>
    <property type="project" value="UniProtKB-SubCell"/>
</dbReference>
<keyword evidence="3" id="KW-1003">Cell membrane</keyword>
<dbReference type="PANTHER" id="PTHR43297:SF2">
    <property type="entry name" value="DIPEPTIDE TRANSPORT ATP-BINDING PROTEIN DPPD"/>
    <property type="match status" value="1"/>
</dbReference>
<evidence type="ECO:0000313" key="8">
    <source>
        <dbReference type="EMBL" id="CAB4817929.1"/>
    </source>
</evidence>
<dbReference type="InterPro" id="IPR027417">
    <property type="entry name" value="P-loop_NTPase"/>
</dbReference>
<dbReference type="InterPro" id="IPR013563">
    <property type="entry name" value="Oligopep_ABC_C"/>
</dbReference>
<evidence type="ECO:0000256" key="1">
    <source>
        <dbReference type="ARBA" id="ARBA00004202"/>
    </source>
</evidence>
<dbReference type="PANTHER" id="PTHR43297">
    <property type="entry name" value="OLIGOPEPTIDE TRANSPORT ATP-BINDING PROTEIN APPD"/>
    <property type="match status" value="1"/>
</dbReference>
<dbReference type="CDD" id="cd03257">
    <property type="entry name" value="ABC_NikE_OppD_transporters"/>
    <property type="match status" value="1"/>
</dbReference>
<sequence>MELLTVKNLSVTLATSSGEADAVRNLSFKIGQGEILGIAGESGSGKTMTALSLIGLLPHKGRATGSINFDGRDILASSKREQRDLRGKEIAMIFQDPMTSLHPMLTVEVQLTEHLRHHRKVSKESAHNTALQLLGTVKIPDPSAALRAHPSQFSGGMRQRIAIAMALACEPKLLIADEPTTALDVTVQAGILKLLHQLRMERKLSILVITHDLGVLSSLTDRIMIMYAGSEVESGKTSDLLQRPRHPYTKGLILALPGHKNLDAPANAKRLLSIEGMPPELGNFPTGCAFHTRCTFAEAACKTVIPKKIDISESHHIFCPVNPFADQAEQGARK</sequence>
<evidence type="ECO:0000256" key="6">
    <source>
        <dbReference type="ARBA" id="ARBA00023136"/>
    </source>
</evidence>
<keyword evidence="4" id="KW-0547">Nucleotide-binding</keyword>
<protein>
    <submittedName>
        <fullName evidence="8">Unannotated protein</fullName>
    </submittedName>
</protein>
<gene>
    <name evidence="8" type="ORF">UFOPK3181_00017</name>
</gene>
<dbReference type="InterPro" id="IPR003439">
    <property type="entry name" value="ABC_transporter-like_ATP-bd"/>
</dbReference>
<comment type="subcellular location">
    <subcellularLocation>
        <location evidence="1">Cell membrane</location>
        <topology evidence="1">Peripheral membrane protein</topology>
    </subcellularLocation>
</comment>